<dbReference type="InterPro" id="IPR015424">
    <property type="entry name" value="PyrdxlP-dep_Trfase"/>
</dbReference>
<comment type="cofactor">
    <cofactor evidence="1 9">
        <name>pyridoxal 5'-phosphate</name>
        <dbReference type="ChEBI" id="CHEBI:597326"/>
    </cofactor>
</comment>
<evidence type="ECO:0000313" key="12">
    <source>
        <dbReference type="Proteomes" id="UP001500975"/>
    </source>
</evidence>
<reference evidence="12" key="1">
    <citation type="journal article" date="2019" name="Int. J. Syst. Evol. Microbiol.">
        <title>The Global Catalogue of Microorganisms (GCM) 10K type strain sequencing project: providing services to taxonomists for standard genome sequencing and annotation.</title>
        <authorList>
            <consortium name="The Broad Institute Genomics Platform"/>
            <consortium name="The Broad Institute Genome Sequencing Center for Infectious Disease"/>
            <person name="Wu L."/>
            <person name="Ma J."/>
        </authorList>
    </citation>
    <scope>NUCLEOTIDE SEQUENCE [LARGE SCALE GENOMIC DNA]</scope>
    <source>
        <strain evidence="12">JCM 17804</strain>
    </source>
</reference>
<evidence type="ECO:0000256" key="3">
    <source>
        <dbReference type="ARBA" id="ARBA00007970"/>
    </source>
</evidence>
<dbReference type="Gene3D" id="3.40.640.10">
    <property type="entry name" value="Type I PLP-dependent aspartate aminotransferase-like (Major domain)"/>
    <property type="match status" value="1"/>
</dbReference>
<evidence type="ECO:0000256" key="4">
    <source>
        <dbReference type="ARBA" id="ARBA00011738"/>
    </source>
</evidence>
<dbReference type="RefSeq" id="WP_425584044.1">
    <property type="nucleotide sequence ID" value="NZ_BAABGJ010000001.1"/>
</dbReference>
<keyword evidence="12" id="KW-1185">Reference proteome</keyword>
<dbReference type="InterPro" id="IPR004839">
    <property type="entry name" value="Aminotransferase_I/II_large"/>
</dbReference>
<evidence type="ECO:0000256" key="7">
    <source>
        <dbReference type="ARBA" id="ARBA00022898"/>
    </source>
</evidence>
<dbReference type="PANTHER" id="PTHR43643:SF3">
    <property type="entry name" value="HISTIDINOL-PHOSPHATE AMINOTRANSFERASE"/>
    <property type="match status" value="1"/>
</dbReference>
<name>A0ABP8GPE6_9BURK</name>
<dbReference type="InterPro" id="IPR005861">
    <property type="entry name" value="HisP_aminotrans"/>
</dbReference>
<evidence type="ECO:0000256" key="8">
    <source>
        <dbReference type="ARBA" id="ARBA00047481"/>
    </source>
</evidence>
<dbReference type="Proteomes" id="UP001500975">
    <property type="component" value="Unassembled WGS sequence"/>
</dbReference>
<comment type="subunit">
    <text evidence="4 9">Homodimer.</text>
</comment>
<feature type="domain" description="Aminotransferase class I/classII large" evidence="10">
    <location>
        <begin position="29"/>
        <end position="354"/>
    </location>
</feature>
<dbReference type="Pfam" id="PF00155">
    <property type="entry name" value="Aminotran_1_2"/>
    <property type="match status" value="1"/>
</dbReference>
<gene>
    <name evidence="11" type="primary">hisC_1</name>
    <name evidence="9" type="synonym">hisC</name>
    <name evidence="11" type="ORF">GCM10023165_00080</name>
</gene>
<dbReference type="InterPro" id="IPR015422">
    <property type="entry name" value="PyrdxlP-dep_Trfase_small"/>
</dbReference>
<dbReference type="InterPro" id="IPR015421">
    <property type="entry name" value="PyrdxlP-dep_Trfase_major"/>
</dbReference>
<evidence type="ECO:0000313" key="11">
    <source>
        <dbReference type="EMBL" id="GAA4328005.1"/>
    </source>
</evidence>
<dbReference type="Gene3D" id="3.90.1150.10">
    <property type="entry name" value="Aspartate Aminotransferase, domain 1"/>
    <property type="match status" value="1"/>
</dbReference>
<evidence type="ECO:0000259" key="10">
    <source>
        <dbReference type="Pfam" id="PF00155"/>
    </source>
</evidence>
<comment type="catalytic activity">
    <reaction evidence="8 9">
        <text>L-histidinol phosphate + 2-oxoglutarate = 3-(imidazol-4-yl)-2-oxopropyl phosphate + L-glutamate</text>
        <dbReference type="Rhea" id="RHEA:23744"/>
        <dbReference type="ChEBI" id="CHEBI:16810"/>
        <dbReference type="ChEBI" id="CHEBI:29985"/>
        <dbReference type="ChEBI" id="CHEBI:57766"/>
        <dbReference type="ChEBI" id="CHEBI:57980"/>
        <dbReference type="EC" id="2.6.1.9"/>
    </reaction>
</comment>
<dbReference type="SUPFAM" id="SSF53383">
    <property type="entry name" value="PLP-dependent transferases"/>
    <property type="match status" value="1"/>
</dbReference>
<evidence type="ECO:0000256" key="5">
    <source>
        <dbReference type="ARBA" id="ARBA00022576"/>
    </source>
</evidence>
<comment type="similarity">
    <text evidence="3 9">Belongs to the class-II pyridoxal-phosphate-dependent aminotransferase family. Histidinol-phosphate aminotransferase subfamily.</text>
</comment>
<protein>
    <recommendedName>
        <fullName evidence="9">Histidinol-phosphate aminotransferase</fullName>
        <ecNumber evidence="9">2.6.1.9</ecNumber>
    </recommendedName>
    <alternativeName>
        <fullName evidence="9">Imidazole acetol-phosphate transaminase</fullName>
    </alternativeName>
</protein>
<dbReference type="EMBL" id="BAABGJ010000001">
    <property type="protein sequence ID" value="GAA4328005.1"/>
    <property type="molecule type" value="Genomic_DNA"/>
</dbReference>
<dbReference type="NCBIfam" id="TIGR01141">
    <property type="entry name" value="hisC"/>
    <property type="match status" value="1"/>
</dbReference>
<dbReference type="PROSITE" id="PS00599">
    <property type="entry name" value="AA_TRANSFER_CLASS_2"/>
    <property type="match status" value="1"/>
</dbReference>
<organism evidence="11 12">
    <name type="scientific">Variovorax defluvii</name>
    <dbReference type="NCBI Taxonomy" id="913761"/>
    <lineage>
        <taxon>Bacteria</taxon>
        <taxon>Pseudomonadati</taxon>
        <taxon>Pseudomonadota</taxon>
        <taxon>Betaproteobacteria</taxon>
        <taxon>Burkholderiales</taxon>
        <taxon>Comamonadaceae</taxon>
        <taxon>Variovorax</taxon>
    </lineage>
</organism>
<feature type="modified residue" description="N6-(pyridoxal phosphate)lysine" evidence="9">
    <location>
        <position position="217"/>
    </location>
</feature>
<evidence type="ECO:0000256" key="1">
    <source>
        <dbReference type="ARBA" id="ARBA00001933"/>
    </source>
</evidence>
<accession>A0ABP8GPE6</accession>
<dbReference type="InterPro" id="IPR001917">
    <property type="entry name" value="Aminotrans_II_pyridoxalP_BS"/>
</dbReference>
<comment type="pathway">
    <text evidence="2 9">Amino-acid biosynthesis; L-histidine biosynthesis; L-histidine from 5-phospho-alpha-D-ribose 1-diphosphate: step 7/9.</text>
</comment>
<evidence type="ECO:0000256" key="2">
    <source>
        <dbReference type="ARBA" id="ARBA00005011"/>
    </source>
</evidence>
<dbReference type="EC" id="2.6.1.9" evidence="9"/>
<evidence type="ECO:0000256" key="9">
    <source>
        <dbReference type="HAMAP-Rule" id="MF_01023"/>
    </source>
</evidence>
<keyword evidence="5 9" id="KW-0032">Aminotransferase</keyword>
<dbReference type="HAMAP" id="MF_01023">
    <property type="entry name" value="HisC_aminotrans_2"/>
    <property type="match status" value="1"/>
</dbReference>
<dbReference type="PANTHER" id="PTHR43643">
    <property type="entry name" value="HISTIDINOL-PHOSPHATE AMINOTRANSFERASE 2"/>
    <property type="match status" value="1"/>
</dbReference>
<proteinExistence type="inferred from homology"/>
<keyword evidence="7 9" id="KW-0663">Pyridoxal phosphate</keyword>
<comment type="caution">
    <text evidence="11">The sequence shown here is derived from an EMBL/GenBank/DDBJ whole genome shotgun (WGS) entry which is preliminary data.</text>
</comment>
<keyword evidence="6 9" id="KW-0808">Transferase</keyword>
<dbReference type="CDD" id="cd00609">
    <property type="entry name" value="AAT_like"/>
    <property type="match status" value="1"/>
</dbReference>
<evidence type="ECO:0000256" key="6">
    <source>
        <dbReference type="ARBA" id="ARBA00022679"/>
    </source>
</evidence>
<keyword evidence="9" id="KW-0368">Histidine biosynthesis</keyword>
<dbReference type="InterPro" id="IPR050106">
    <property type="entry name" value="HistidinolP_aminotransfase"/>
</dbReference>
<keyword evidence="9" id="KW-0028">Amino-acid biosynthesis</keyword>
<sequence>MASVPSFWSPRIAALEPYVPGEQPRIPGLVKLNTNENPFAPSPRAITAIERAAAQGLERYPDPESVALREAIGAHDGLRPEQVFVGNGSDEVLAHAFFAFFQQAEPLLIPDVTYSFYRVYAQLYGIDCELVPVDAGLRIDVEAMASRAARGCAGIVIANPNAPTGIGLPLAAIEGLLASCPDRVVLVDEAYVDFGGESAVPLIDRHPNLLVVHTLSKSRSLAGLRVGFACGQASLVDALQRVKNSFNSYPLDRLASAGAIASIEDQAWFDKTRLDIIDIREGLTLQLEDLGFEVLPSQANFLFVHHPAHDAATLAAALRERAVLVRHFRQPRIAQYLRISIGTRDQCSALVDALVRILG</sequence>